<dbReference type="AlphaFoldDB" id="A0A7W1XDD6"/>
<reference evidence="1 2" key="1">
    <citation type="submission" date="2020-07" db="EMBL/GenBank/DDBJ databases">
        <authorList>
            <person name="Feng H."/>
        </authorList>
    </citation>
    <scope>NUCLEOTIDE SEQUENCE [LARGE SCALE GENOMIC DNA]</scope>
    <source>
        <strain evidence="2">s-11</strain>
    </source>
</reference>
<organism evidence="1 2">
    <name type="scientific">Thermoactinomyces daqus</name>
    <dbReference type="NCBI Taxonomy" id="1329516"/>
    <lineage>
        <taxon>Bacteria</taxon>
        <taxon>Bacillati</taxon>
        <taxon>Bacillota</taxon>
        <taxon>Bacilli</taxon>
        <taxon>Bacillales</taxon>
        <taxon>Thermoactinomycetaceae</taxon>
        <taxon>Thermoactinomyces</taxon>
    </lineage>
</organism>
<accession>A0A7W1XDD6</accession>
<sequence>MQPMTIRETMPMPKAAGDYVSYRMLLLREMYEVARIMGIAKTKDIKKLMSAIATKKYTI</sequence>
<comment type="caution">
    <text evidence="1">The sequence shown here is derived from an EMBL/GenBank/DDBJ whole genome shotgun (WGS) entry which is preliminary data.</text>
</comment>
<gene>
    <name evidence="1" type="ORF">H1164_16720</name>
</gene>
<dbReference type="Proteomes" id="UP000530514">
    <property type="component" value="Unassembled WGS sequence"/>
</dbReference>
<dbReference type="EMBL" id="JACEIP010000042">
    <property type="protein sequence ID" value="MBA4544478.1"/>
    <property type="molecule type" value="Genomic_DNA"/>
</dbReference>
<proteinExistence type="predicted"/>
<protein>
    <submittedName>
        <fullName evidence="1">Uncharacterized protein</fullName>
    </submittedName>
</protein>
<evidence type="ECO:0000313" key="2">
    <source>
        <dbReference type="Proteomes" id="UP000530514"/>
    </source>
</evidence>
<keyword evidence="2" id="KW-1185">Reference proteome</keyword>
<evidence type="ECO:0000313" key="1">
    <source>
        <dbReference type="EMBL" id="MBA4544478.1"/>
    </source>
</evidence>
<dbReference type="RefSeq" id="WP_033099394.1">
    <property type="nucleotide sequence ID" value="NZ_JACEIP010000042.1"/>
</dbReference>
<name>A0A7W1XDD6_9BACL</name>